<dbReference type="SUPFAM" id="SSF53850">
    <property type="entry name" value="Periplasmic binding protein-like II"/>
    <property type="match status" value="1"/>
</dbReference>
<protein>
    <submittedName>
        <fullName evidence="3">Iron(III) transport system substrate-binding protein</fullName>
    </submittedName>
</protein>
<accession>A0A1G9TGH9</accession>
<dbReference type="Pfam" id="PF13531">
    <property type="entry name" value="SBP_bac_11"/>
    <property type="match status" value="1"/>
</dbReference>
<dbReference type="OrthoDB" id="3034376at2"/>
<dbReference type="AlphaFoldDB" id="A0A1G9TGH9"/>
<keyword evidence="2" id="KW-1133">Transmembrane helix</keyword>
<dbReference type="PANTHER" id="PTHR30006:SF2">
    <property type="entry name" value="ABC TRANSPORTER SUBSTRATE-BINDING PROTEIN"/>
    <property type="match status" value="1"/>
</dbReference>
<dbReference type="Proteomes" id="UP000199309">
    <property type="component" value="Unassembled WGS sequence"/>
</dbReference>
<evidence type="ECO:0000256" key="1">
    <source>
        <dbReference type="ARBA" id="ARBA00022729"/>
    </source>
</evidence>
<dbReference type="GO" id="GO:0030975">
    <property type="term" value="F:thiamine binding"/>
    <property type="evidence" value="ECO:0007669"/>
    <property type="project" value="TreeGrafter"/>
</dbReference>
<keyword evidence="4" id="KW-1185">Reference proteome</keyword>
<dbReference type="PANTHER" id="PTHR30006">
    <property type="entry name" value="THIAMINE-BINDING PERIPLASMIC PROTEIN-RELATED"/>
    <property type="match status" value="1"/>
</dbReference>
<evidence type="ECO:0000313" key="4">
    <source>
        <dbReference type="Proteomes" id="UP000199309"/>
    </source>
</evidence>
<evidence type="ECO:0000256" key="2">
    <source>
        <dbReference type="SAM" id="Phobius"/>
    </source>
</evidence>
<keyword evidence="2" id="KW-0812">Transmembrane</keyword>
<dbReference type="RefSeq" id="WP_091648603.1">
    <property type="nucleotide sequence ID" value="NZ_FNHQ01000007.1"/>
</dbReference>
<organism evidence="3 4">
    <name type="scientific">Megasphaera paucivorans</name>
    <dbReference type="NCBI Taxonomy" id="349095"/>
    <lineage>
        <taxon>Bacteria</taxon>
        <taxon>Bacillati</taxon>
        <taxon>Bacillota</taxon>
        <taxon>Negativicutes</taxon>
        <taxon>Veillonellales</taxon>
        <taxon>Veillonellaceae</taxon>
        <taxon>Megasphaera</taxon>
    </lineage>
</organism>
<keyword evidence="1" id="KW-0732">Signal</keyword>
<evidence type="ECO:0000313" key="3">
    <source>
        <dbReference type="EMBL" id="SDM46594.1"/>
    </source>
</evidence>
<dbReference type="GO" id="GO:0030288">
    <property type="term" value="C:outer membrane-bounded periplasmic space"/>
    <property type="evidence" value="ECO:0007669"/>
    <property type="project" value="TreeGrafter"/>
</dbReference>
<dbReference type="GO" id="GO:0015888">
    <property type="term" value="P:thiamine transport"/>
    <property type="evidence" value="ECO:0007669"/>
    <property type="project" value="TreeGrafter"/>
</dbReference>
<dbReference type="Gene3D" id="3.40.190.10">
    <property type="entry name" value="Periplasmic binding protein-like II"/>
    <property type="match status" value="2"/>
</dbReference>
<dbReference type="STRING" id="349095.SAMN05660299_00927"/>
<proteinExistence type="predicted"/>
<gene>
    <name evidence="3" type="ORF">SAMN05660299_00927</name>
</gene>
<feature type="transmembrane region" description="Helical" evidence="2">
    <location>
        <begin position="7"/>
        <end position="26"/>
    </location>
</feature>
<dbReference type="GO" id="GO:0030976">
    <property type="term" value="F:thiamine pyrophosphate binding"/>
    <property type="evidence" value="ECO:0007669"/>
    <property type="project" value="TreeGrafter"/>
</dbReference>
<keyword evidence="2" id="KW-0472">Membrane</keyword>
<dbReference type="EMBL" id="FNHQ01000007">
    <property type="protein sequence ID" value="SDM46594.1"/>
    <property type="molecule type" value="Genomic_DNA"/>
</dbReference>
<sequence>MRKYLPVMAVVVFVVALLGLSNYIWIGQEQVRAERIREAERHLVVYSDMPIDVNNDLAKKFYEQTHLRVQIITKNDGDIQSYLKSNSKDTADPDILIAVQPLLQTAAKQGRLKPYASEATDQVAYAHKDADGYWVGLWYDPMVLVISREYYAHHGLQLQNWNDLLADPDVRIAFPDLAATDIAGDFLCTFVEIYGQENAMRYFKNIQRHVAVYSKSMTPAVWRVASGEADVGVVDAVTARQLVKDAAPIYILYPQDGTSCWLVGAGVTVTCQDEELSGKFMDWLLSKDTIDILRKSHLYLDYTANRQGNELDAKGQQLVLFQAQKNYTEQGRKEMQDWWIKMVRFGKES</sequence>
<name>A0A1G9TGH9_9FIRM</name>
<reference evidence="3 4" key="1">
    <citation type="submission" date="2016-10" db="EMBL/GenBank/DDBJ databases">
        <authorList>
            <person name="de Groot N.N."/>
        </authorList>
    </citation>
    <scope>NUCLEOTIDE SEQUENCE [LARGE SCALE GENOMIC DNA]</scope>
    <source>
        <strain evidence="3 4">DSM 16981</strain>
    </source>
</reference>